<accession>A0A8D3Y005</accession>
<dbReference type="EMBL" id="CP007511">
    <property type="protein sequence ID" value="AJE14371.1"/>
    <property type="molecule type" value="Genomic_DNA"/>
</dbReference>
<evidence type="ECO:0000313" key="8">
    <source>
        <dbReference type="Proteomes" id="UP000031271"/>
    </source>
</evidence>
<dbReference type="GO" id="GO:0051537">
    <property type="term" value="F:2 iron, 2 sulfur cluster binding"/>
    <property type="evidence" value="ECO:0007669"/>
    <property type="project" value="UniProtKB-KW"/>
</dbReference>
<keyword evidence="1" id="KW-0001">2Fe-2S</keyword>
<keyword evidence="9" id="KW-1185">Reference proteome</keyword>
<proteinExistence type="predicted"/>
<keyword evidence="3" id="KW-0408">Iron</keyword>
<dbReference type="Pfam" id="PF00355">
    <property type="entry name" value="Rieske"/>
    <property type="match status" value="1"/>
</dbReference>
<dbReference type="EMBL" id="FNHO01000007">
    <property type="protein sequence ID" value="SDM65894.1"/>
    <property type="molecule type" value="Genomic_DNA"/>
</dbReference>
<dbReference type="Proteomes" id="UP000182276">
    <property type="component" value="Unassembled WGS sequence"/>
</dbReference>
<dbReference type="AlphaFoldDB" id="A0A8D3Y005"/>
<keyword evidence="4" id="KW-0411">Iron-sulfur</keyword>
<dbReference type="KEGG" id="pbm:CL52_04705"/>
<dbReference type="PANTHER" id="PTHR40261:SF1">
    <property type="entry name" value="RIESKE DOMAIN-CONTAINING PROTEIN"/>
    <property type="match status" value="1"/>
</dbReference>
<dbReference type="PROSITE" id="PS51296">
    <property type="entry name" value="RIESKE"/>
    <property type="match status" value="1"/>
</dbReference>
<dbReference type="CDD" id="cd03467">
    <property type="entry name" value="Rieske"/>
    <property type="match status" value="1"/>
</dbReference>
<evidence type="ECO:0000256" key="1">
    <source>
        <dbReference type="ARBA" id="ARBA00022714"/>
    </source>
</evidence>
<evidence type="ECO:0000256" key="3">
    <source>
        <dbReference type="ARBA" id="ARBA00023004"/>
    </source>
</evidence>
<keyword evidence="7" id="KW-0560">Oxidoreductase</keyword>
<dbReference type="PANTHER" id="PTHR40261">
    <property type="match status" value="1"/>
</dbReference>
<feature type="domain" description="Rieske" evidence="5">
    <location>
        <begin position="2"/>
        <end position="103"/>
    </location>
</feature>
<dbReference type="SUPFAM" id="SSF50022">
    <property type="entry name" value="ISP domain"/>
    <property type="match status" value="1"/>
</dbReference>
<evidence type="ECO:0000256" key="2">
    <source>
        <dbReference type="ARBA" id="ARBA00022723"/>
    </source>
</evidence>
<organism evidence="6 8">
    <name type="scientific">Stutzerimonas balearica DSM 6083</name>
    <dbReference type="NCBI Taxonomy" id="1123016"/>
    <lineage>
        <taxon>Bacteria</taxon>
        <taxon>Pseudomonadati</taxon>
        <taxon>Pseudomonadota</taxon>
        <taxon>Gammaproteobacteria</taxon>
        <taxon>Pseudomonadales</taxon>
        <taxon>Pseudomonadaceae</taxon>
        <taxon>Stutzerimonas</taxon>
    </lineage>
</organism>
<dbReference type="GO" id="GO:0051213">
    <property type="term" value="F:dioxygenase activity"/>
    <property type="evidence" value="ECO:0007669"/>
    <property type="project" value="UniProtKB-KW"/>
</dbReference>
<evidence type="ECO:0000259" key="5">
    <source>
        <dbReference type="PROSITE" id="PS51296"/>
    </source>
</evidence>
<dbReference type="InterPro" id="IPR036922">
    <property type="entry name" value="Rieske_2Fe-2S_sf"/>
</dbReference>
<keyword evidence="7" id="KW-0223">Dioxygenase</keyword>
<protein>
    <submittedName>
        <fullName evidence="7">Ferredoxin subunit of nitrite reductase or a ring-hydroxylating dioxygenase</fullName>
    </submittedName>
    <submittedName>
        <fullName evidence="6">MFS transporter</fullName>
    </submittedName>
</protein>
<reference evidence="6 8" key="3">
    <citation type="journal article" name="Genome Announc.">
        <title>Complete Genome Sequence of Pseudomonas balearica DSM 6083T.</title>
        <authorList>
            <person name="Bennasar-Figueras A."/>
            <person name="Salva-Serra F."/>
            <person name="Jaen-Luchoro D."/>
            <person name="Segui C."/>
            <person name="Aliaga F."/>
            <person name="Busquets A."/>
            <person name="Gomila M."/>
            <person name="Moore E.R."/>
            <person name="Lalucat J."/>
        </authorList>
    </citation>
    <scope>NUCLEOTIDE SEQUENCE [LARGE SCALE GENOMIC DNA]</scope>
    <source>
        <strain evidence="8">DSM 6083</strain>
        <strain evidence="6">DSM6083</strain>
    </source>
</reference>
<sequence length="111" mass="12553">MIRLCPGHEIGEGQSRGFELPELRLVAVRRNGKVYLYENRCPHRQLPLEWQPDRFLDDSGSLLQCASHGALFLIETGLCVAGPCEGRALRALPHIEEQGWICLQEEGRDDD</sequence>
<dbReference type="InterPro" id="IPR017941">
    <property type="entry name" value="Rieske_2Fe-2S"/>
</dbReference>
<name>A0A8D3Y005_9GAMM</name>
<dbReference type="Gene3D" id="2.102.10.10">
    <property type="entry name" value="Rieske [2Fe-2S] iron-sulphur domain"/>
    <property type="match status" value="1"/>
</dbReference>
<gene>
    <name evidence="6" type="ORF">CL52_04705</name>
    <name evidence="7" type="ORF">SAMN05660875_10718</name>
</gene>
<dbReference type="GeneID" id="77259216"/>
<dbReference type="RefSeq" id="WP_043218805.1">
    <property type="nucleotide sequence ID" value="NZ_CP007511.1"/>
</dbReference>
<keyword evidence="2" id="KW-0479">Metal-binding</keyword>
<reference evidence="8" key="1">
    <citation type="submission" date="2014-03" db="EMBL/GenBank/DDBJ databases">
        <title>Complete genome of Pseudomonas balearica DSM 6083T, a sewage water isolate from an enrichment with 2-methylnaphthalene.</title>
        <authorList>
            <person name="Salva-Serra F."/>
            <person name="Jaen-Luchoro D."/>
            <person name="Busquets A."/>
            <person name="Pena A."/>
            <person name="Gomila M."/>
            <person name="Bosch R."/>
            <person name="Nogales B."/>
            <person name="Garcia-Valdes E."/>
            <person name="Lalucat J."/>
            <person name="Bennasar A."/>
        </authorList>
    </citation>
    <scope>NUCLEOTIDE SEQUENCE [LARGE SCALE GENOMIC DNA]</scope>
    <source>
        <strain evidence="8">DSM 6083</strain>
    </source>
</reference>
<evidence type="ECO:0000256" key="4">
    <source>
        <dbReference type="ARBA" id="ARBA00023014"/>
    </source>
</evidence>
<dbReference type="GO" id="GO:0046872">
    <property type="term" value="F:metal ion binding"/>
    <property type="evidence" value="ECO:0007669"/>
    <property type="project" value="UniProtKB-KW"/>
</dbReference>
<evidence type="ECO:0000313" key="9">
    <source>
        <dbReference type="Proteomes" id="UP000182276"/>
    </source>
</evidence>
<evidence type="ECO:0000313" key="6">
    <source>
        <dbReference type="EMBL" id="AJE14371.1"/>
    </source>
</evidence>
<dbReference type="Proteomes" id="UP000031271">
    <property type="component" value="Chromosome"/>
</dbReference>
<reference evidence="7 9" key="2">
    <citation type="submission" date="2016-10" db="EMBL/GenBank/DDBJ databases">
        <authorList>
            <person name="Varghese N."/>
            <person name="Submissions S."/>
        </authorList>
    </citation>
    <scope>NUCLEOTIDE SEQUENCE [LARGE SCALE GENOMIC DNA]</scope>
    <source>
        <strain evidence="7 9">DSM 6083</strain>
    </source>
</reference>
<evidence type="ECO:0000313" key="7">
    <source>
        <dbReference type="EMBL" id="SDM65894.1"/>
    </source>
</evidence>